<dbReference type="NCBIfam" id="TIGR02745">
    <property type="entry name" value="ccoG_rdxA_fixG"/>
    <property type="match status" value="1"/>
</dbReference>
<dbReference type="PATRIC" id="fig|267850.7.peg.2006"/>
<keyword evidence="7" id="KW-0472">Membrane</keyword>
<evidence type="ECO:0000256" key="1">
    <source>
        <dbReference type="ARBA" id="ARBA00022448"/>
    </source>
</evidence>
<feature type="transmembrane region" description="Helical" evidence="7">
    <location>
        <begin position="82"/>
        <end position="103"/>
    </location>
</feature>
<evidence type="ECO:0000256" key="7">
    <source>
        <dbReference type="SAM" id="Phobius"/>
    </source>
</evidence>
<proteinExistence type="predicted"/>
<dbReference type="AlphaFoldDB" id="A0A063XZM3"/>
<dbReference type="GO" id="GO:0051539">
    <property type="term" value="F:4 iron, 4 sulfur cluster binding"/>
    <property type="evidence" value="ECO:0007669"/>
    <property type="project" value="UniProtKB-KW"/>
</dbReference>
<feature type="transmembrane region" description="Helical" evidence="7">
    <location>
        <begin position="156"/>
        <end position="176"/>
    </location>
</feature>
<protein>
    <submittedName>
        <fullName evidence="9">Type cbb3 cytochrome oxidase biogenesis protein CcoG, involved in Cu oxidation</fullName>
    </submittedName>
</protein>
<dbReference type="STRING" id="267850.ADINL_2038"/>
<keyword evidence="4" id="KW-0249">Electron transport</keyword>
<dbReference type="GO" id="GO:0046872">
    <property type="term" value="F:metal ion binding"/>
    <property type="evidence" value="ECO:0007669"/>
    <property type="project" value="UniProtKB-KW"/>
</dbReference>
<dbReference type="Gene3D" id="3.30.70.20">
    <property type="match status" value="1"/>
</dbReference>
<reference evidence="9 10" key="1">
    <citation type="journal article" date="2005" name="Int. J. Syst. Evol. Microbiol.">
        <title>Nitrincola lacisaponensis gen. nov., sp. nov., a novel alkaliphilic bacterium isolated from an alkaline, saline lake.</title>
        <authorList>
            <person name="Dimitriu P.A."/>
            <person name="Shukla S.K."/>
            <person name="Conradt J."/>
            <person name="Marquez M.C."/>
            <person name="Ventosa A."/>
            <person name="Maglia A."/>
            <person name="Peyton B.M."/>
            <person name="Pinkart H.C."/>
            <person name="Mormile M.R."/>
        </authorList>
    </citation>
    <scope>NUCLEOTIDE SEQUENCE [LARGE SCALE GENOMIC DNA]</scope>
    <source>
        <strain evidence="9 10">4CA</strain>
    </source>
</reference>
<organism evidence="9 10">
    <name type="scientific">Nitrincola lacisaponensis</name>
    <dbReference type="NCBI Taxonomy" id="267850"/>
    <lineage>
        <taxon>Bacteria</taxon>
        <taxon>Pseudomonadati</taxon>
        <taxon>Pseudomonadota</taxon>
        <taxon>Gammaproteobacteria</taxon>
        <taxon>Oceanospirillales</taxon>
        <taxon>Oceanospirillaceae</taxon>
        <taxon>Nitrincola</taxon>
    </lineage>
</organism>
<dbReference type="InterPro" id="IPR017896">
    <property type="entry name" value="4Fe4S_Fe-S-bd"/>
</dbReference>
<dbReference type="PANTHER" id="PTHR30176:SF3">
    <property type="entry name" value="FERREDOXIN-TYPE PROTEIN NAPH"/>
    <property type="match status" value="1"/>
</dbReference>
<dbReference type="EMBL" id="JMSZ01000032">
    <property type="protein sequence ID" value="KDE38909.1"/>
    <property type="molecule type" value="Genomic_DNA"/>
</dbReference>
<comment type="caution">
    <text evidence="9">The sequence shown here is derived from an EMBL/GenBank/DDBJ whole genome shotgun (WGS) entry which is preliminary data.</text>
</comment>
<keyword evidence="3" id="KW-0479">Metal-binding</keyword>
<dbReference type="Pfam" id="PF13746">
    <property type="entry name" value="Fer4_18"/>
    <property type="match status" value="1"/>
</dbReference>
<feature type="transmembrane region" description="Helical" evidence="7">
    <location>
        <begin position="327"/>
        <end position="346"/>
    </location>
</feature>
<dbReference type="InterPro" id="IPR017900">
    <property type="entry name" value="4Fe4S_Fe_S_CS"/>
</dbReference>
<dbReference type="PANTHER" id="PTHR30176">
    <property type="entry name" value="FERREDOXIN-TYPE PROTEIN NAPH"/>
    <property type="match status" value="1"/>
</dbReference>
<feature type="domain" description="4Fe-4S ferredoxin-type" evidence="8">
    <location>
        <begin position="250"/>
        <end position="278"/>
    </location>
</feature>
<evidence type="ECO:0000313" key="9">
    <source>
        <dbReference type="EMBL" id="KDE38909.1"/>
    </source>
</evidence>
<feature type="transmembrane region" description="Helical" evidence="7">
    <location>
        <begin position="188"/>
        <end position="207"/>
    </location>
</feature>
<dbReference type="PROSITE" id="PS51379">
    <property type="entry name" value="4FE4S_FER_2"/>
    <property type="match status" value="1"/>
</dbReference>
<keyword evidence="7" id="KW-0812">Transmembrane</keyword>
<evidence type="ECO:0000256" key="6">
    <source>
        <dbReference type="ARBA" id="ARBA00023014"/>
    </source>
</evidence>
<keyword evidence="1" id="KW-0813">Transport</keyword>
<keyword evidence="10" id="KW-1185">Reference proteome</keyword>
<keyword evidence="7" id="KW-1133">Transmembrane helix</keyword>
<dbReference type="OrthoDB" id="9811700at2"/>
<sequence length="458" mass="51937">MSKHSLIPLYPVADASGLEGGKIHVRLTEGRFQTLRRLISWPLLALFFGLVWVEADGTPWLLFDFPQRRILLFGTAFSWYDLHILTGLMISGASLLFFVSMLWGRVWCGFACPQTIWTWIFIRIERWTEGRASVRQRQDALPLRGKRLLRKILKHSIWLLVALLTAVTFTGYFVPVRDILPALTGSEVSLPLLTWLVIMTLLTYTNAGLVREKICLHACPYSRFQAVMMDNQSLKVSYDSNRGEPRGALKQSSSQTGDCVDCRICVQVCPTGIDIRDGLQAACIDCAACIDACDQIMHKLHKPIGLIRFASAEAANKKPSGLWRPRLFGYLAVLLIAFSATGYAFFEKKDLVIEVRRDRDSLYREFSDGLVCNFYQIKADSFQPSLTQVRVEVRGQDDLILQGPANLTLDNQGDWTAYRVCQYHPEGGVLPISFVFSDQLREWTRPSSLITNTDYQQH</sequence>
<evidence type="ECO:0000313" key="10">
    <source>
        <dbReference type="Proteomes" id="UP000027318"/>
    </source>
</evidence>
<dbReference type="InterPro" id="IPR014116">
    <property type="entry name" value="Cyt_c_oxidase_cbb3_FixG"/>
</dbReference>
<evidence type="ECO:0000256" key="5">
    <source>
        <dbReference type="ARBA" id="ARBA00023004"/>
    </source>
</evidence>
<name>A0A063XZM3_9GAMM</name>
<gene>
    <name evidence="9" type="ORF">ADINL_2038</name>
</gene>
<dbReference type="Gene3D" id="2.60.40.10">
    <property type="entry name" value="Immunoglobulins"/>
    <property type="match status" value="1"/>
</dbReference>
<dbReference type="PROSITE" id="PS00198">
    <property type="entry name" value="4FE4S_FER_1"/>
    <property type="match status" value="1"/>
</dbReference>
<accession>A0A063XZM3</accession>
<dbReference type="RefSeq" id="WP_051632713.1">
    <property type="nucleotide sequence ID" value="NZ_JMSZ01000032.1"/>
</dbReference>
<evidence type="ECO:0000259" key="8">
    <source>
        <dbReference type="PROSITE" id="PS51379"/>
    </source>
</evidence>
<dbReference type="InterPro" id="IPR013783">
    <property type="entry name" value="Ig-like_fold"/>
</dbReference>
<keyword evidence="6" id="KW-0411">Iron-sulfur</keyword>
<feature type="transmembrane region" description="Helical" evidence="7">
    <location>
        <begin position="41"/>
        <end position="62"/>
    </location>
</feature>
<keyword evidence="2" id="KW-0004">4Fe-4S</keyword>
<evidence type="ECO:0000256" key="4">
    <source>
        <dbReference type="ARBA" id="ARBA00022982"/>
    </source>
</evidence>
<dbReference type="GO" id="GO:0005886">
    <property type="term" value="C:plasma membrane"/>
    <property type="evidence" value="ECO:0007669"/>
    <property type="project" value="TreeGrafter"/>
</dbReference>
<dbReference type="Proteomes" id="UP000027318">
    <property type="component" value="Unassembled WGS sequence"/>
</dbReference>
<dbReference type="SUPFAM" id="SSF54862">
    <property type="entry name" value="4Fe-4S ferredoxins"/>
    <property type="match status" value="1"/>
</dbReference>
<evidence type="ECO:0000256" key="2">
    <source>
        <dbReference type="ARBA" id="ARBA00022485"/>
    </source>
</evidence>
<dbReference type="InterPro" id="IPR051684">
    <property type="entry name" value="Electron_Trans/Redox"/>
</dbReference>
<evidence type="ECO:0000256" key="3">
    <source>
        <dbReference type="ARBA" id="ARBA00022723"/>
    </source>
</evidence>
<dbReference type="Pfam" id="PF12801">
    <property type="entry name" value="Fer4_5"/>
    <property type="match status" value="1"/>
</dbReference>
<keyword evidence="5" id="KW-0408">Iron</keyword>